<dbReference type="Gene3D" id="2.30.40.10">
    <property type="entry name" value="Urease, subunit C, domain 1"/>
    <property type="match status" value="2"/>
</dbReference>
<dbReference type="GO" id="GO:0005829">
    <property type="term" value="C:cytosol"/>
    <property type="evidence" value="ECO:0007669"/>
    <property type="project" value="TreeGrafter"/>
</dbReference>
<dbReference type="Pfam" id="PF01979">
    <property type="entry name" value="Amidohydro_1"/>
    <property type="match status" value="1"/>
</dbReference>
<accession>A0A2H0TFS1</accession>
<dbReference type="InterPro" id="IPR011059">
    <property type="entry name" value="Metal-dep_hydrolase_composite"/>
</dbReference>
<dbReference type="InterPro" id="IPR023100">
    <property type="entry name" value="D-aminoacylase_insert_dom_sf"/>
</dbReference>
<sequence>MASYSIIIKNGYVIDGKNSPRVRADVGIKGNIIADIGDLSQETADVEIDARDRYVAPGFIDLTSHSDTHWTLFDAPGQESFLWQGVTTILGGNCGTSLAPLVSGNEIDALQKWFDVSSVNINWQSTAEFLDEIEKRPLGVNFATLTGFGTLRRGSVKNIDQGASTGEIDKMRFLLEEALSAGSFGLSTSLGRVHEQSAGTEELVSLAEVVKKSDGILKYHLRDEGSDILPSLSEVFSITRASDVRTHISHFKLIGKGAWKMFNDAMIMIEQGLQNNMHITLDIYPYTKTGSSLYLLLPSWAREGGREEILGNLEDPEKRALISSALKELTLHYDQMIIASSFRDQSVVGKTIEELSVSTNLSSEDVIINLLNVNELTVTIFNEALHEAHIDMFAKKYYSVFATDGVGYNVAFSKPNDLPHPRSFGTFPKVLNYFVKEKEALTWEEAIYKMTKLPADILGLERRGVIKKNTFADIVVFDPEKIRDKSTYTNPLQYSEGMEWVLVNGGIAISEGAISNELHGKILRKEKNNREWPVSTI</sequence>
<dbReference type="PANTHER" id="PTHR11647">
    <property type="entry name" value="HYDRANTOINASE/DIHYDROPYRIMIDINASE FAMILY MEMBER"/>
    <property type="match status" value="1"/>
</dbReference>
<dbReference type="EMBL" id="PFCN01000018">
    <property type="protein sequence ID" value="PIR70406.1"/>
    <property type="molecule type" value="Genomic_DNA"/>
</dbReference>
<dbReference type="Gene3D" id="3.20.20.140">
    <property type="entry name" value="Metal-dependent hydrolases"/>
    <property type="match status" value="2"/>
</dbReference>
<evidence type="ECO:0000256" key="1">
    <source>
        <dbReference type="ARBA" id="ARBA00001947"/>
    </source>
</evidence>
<protein>
    <recommendedName>
        <fullName evidence="2">Amidohydrolase-related domain-containing protein</fullName>
    </recommendedName>
</protein>
<evidence type="ECO:0000313" key="4">
    <source>
        <dbReference type="Proteomes" id="UP000229383"/>
    </source>
</evidence>
<dbReference type="GO" id="GO:0016811">
    <property type="term" value="F:hydrolase activity, acting on carbon-nitrogen (but not peptide) bonds, in linear amides"/>
    <property type="evidence" value="ECO:0007669"/>
    <property type="project" value="InterPro"/>
</dbReference>
<dbReference type="Gene3D" id="3.30.1490.130">
    <property type="entry name" value="D-aminoacylase. Domain 3"/>
    <property type="match status" value="1"/>
</dbReference>
<name>A0A2H0TFS1_9BACT</name>
<comment type="caution">
    <text evidence="3">The sequence shown here is derived from an EMBL/GenBank/DDBJ whole genome shotgun (WGS) entry which is preliminary data.</text>
</comment>
<dbReference type="GO" id="GO:0016812">
    <property type="term" value="F:hydrolase activity, acting on carbon-nitrogen (but not peptide) bonds, in cyclic amides"/>
    <property type="evidence" value="ECO:0007669"/>
    <property type="project" value="TreeGrafter"/>
</dbReference>
<dbReference type="InterPro" id="IPR050378">
    <property type="entry name" value="Metallo-dep_Hydrolases_sf"/>
</dbReference>
<evidence type="ECO:0000313" key="3">
    <source>
        <dbReference type="EMBL" id="PIR70406.1"/>
    </source>
</evidence>
<dbReference type="AlphaFoldDB" id="A0A2H0TFS1"/>
<reference evidence="4" key="1">
    <citation type="submission" date="2017-09" db="EMBL/GenBank/DDBJ databases">
        <title>Depth-based differentiation of microbial function through sediment-hosted aquifers and enrichment of novel symbionts in the deep terrestrial subsurface.</title>
        <authorList>
            <person name="Probst A.J."/>
            <person name="Ladd B."/>
            <person name="Jarett J.K."/>
            <person name="Geller-Mcgrath D.E."/>
            <person name="Sieber C.M.K."/>
            <person name="Emerson J.B."/>
            <person name="Anantharaman K."/>
            <person name="Thomas B.C."/>
            <person name="Malmstrom R."/>
            <person name="Stieglmeier M."/>
            <person name="Klingl A."/>
            <person name="Woyke T."/>
            <person name="Ryan C.M."/>
            <person name="Banfield J.F."/>
        </authorList>
    </citation>
    <scope>NUCLEOTIDE SEQUENCE [LARGE SCALE GENOMIC DNA]</scope>
</reference>
<feature type="domain" description="Amidohydrolase-related" evidence="2">
    <location>
        <begin position="382"/>
        <end position="489"/>
    </location>
</feature>
<dbReference type="SUPFAM" id="SSF51556">
    <property type="entry name" value="Metallo-dependent hydrolases"/>
    <property type="match status" value="1"/>
</dbReference>
<comment type="cofactor">
    <cofactor evidence="1">
        <name>Zn(2+)</name>
        <dbReference type="ChEBI" id="CHEBI:29105"/>
    </cofactor>
</comment>
<dbReference type="InterPro" id="IPR032466">
    <property type="entry name" value="Metal_Hydrolase"/>
</dbReference>
<organism evidence="3 4">
    <name type="scientific">Candidatus Niyogibacteria bacterium CG10_big_fil_rev_8_21_14_0_10_42_19</name>
    <dbReference type="NCBI Taxonomy" id="1974725"/>
    <lineage>
        <taxon>Bacteria</taxon>
        <taxon>Candidatus Niyogiibacteriota</taxon>
    </lineage>
</organism>
<dbReference type="CDD" id="cd01297">
    <property type="entry name" value="D-aminoacylase"/>
    <property type="match status" value="1"/>
</dbReference>
<proteinExistence type="predicted"/>
<evidence type="ECO:0000259" key="2">
    <source>
        <dbReference type="Pfam" id="PF01979"/>
    </source>
</evidence>
<gene>
    <name evidence="3" type="ORF">COU46_01540</name>
</gene>
<dbReference type="PANTHER" id="PTHR11647:SF1">
    <property type="entry name" value="COLLAPSIN RESPONSE MEDIATOR PROTEIN"/>
    <property type="match status" value="1"/>
</dbReference>
<dbReference type="SUPFAM" id="SSF51338">
    <property type="entry name" value="Composite domain of metallo-dependent hydrolases"/>
    <property type="match status" value="1"/>
</dbReference>
<dbReference type="InterPro" id="IPR006680">
    <property type="entry name" value="Amidohydro-rel"/>
</dbReference>
<dbReference type="Proteomes" id="UP000229383">
    <property type="component" value="Unassembled WGS sequence"/>
</dbReference>